<proteinExistence type="predicted"/>
<feature type="region of interest" description="Disordered" evidence="3">
    <location>
        <begin position="1"/>
        <end position="25"/>
    </location>
</feature>
<dbReference type="InterPro" id="IPR015915">
    <property type="entry name" value="Kelch-typ_b-propeller"/>
</dbReference>
<comment type="caution">
    <text evidence="4">The sequence shown here is derived from an EMBL/GenBank/DDBJ whole genome shotgun (WGS) entry which is preliminary data.</text>
</comment>
<organism evidence="4 5">
    <name type="scientific">Parathielavia appendiculata</name>
    <dbReference type="NCBI Taxonomy" id="2587402"/>
    <lineage>
        <taxon>Eukaryota</taxon>
        <taxon>Fungi</taxon>
        <taxon>Dikarya</taxon>
        <taxon>Ascomycota</taxon>
        <taxon>Pezizomycotina</taxon>
        <taxon>Sordariomycetes</taxon>
        <taxon>Sordariomycetidae</taxon>
        <taxon>Sordariales</taxon>
        <taxon>Chaetomiaceae</taxon>
        <taxon>Parathielavia</taxon>
    </lineage>
</organism>
<dbReference type="PANTHER" id="PTHR47435:SF10">
    <property type="entry name" value="TIP ELONGATION ABERRANT PROTEIN 3"/>
    <property type="match status" value="1"/>
</dbReference>
<dbReference type="PANTHER" id="PTHR47435">
    <property type="entry name" value="KELCH REPEAT PROTEIN (AFU_ORTHOLOGUE AFUA_5G12780)"/>
    <property type="match status" value="1"/>
</dbReference>
<gene>
    <name evidence="4" type="ORF">N657DRAFT_657498</name>
</gene>
<evidence type="ECO:0000256" key="3">
    <source>
        <dbReference type="SAM" id="MobiDB-lite"/>
    </source>
</evidence>
<dbReference type="RefSeq" id="XP_062645771.1">
    <property type="nucleotide sequence ID" value="XM_062794818.1"/>
</dbReference>
<dbReference type="SUPFAM" id="SSF117281">
    <property type="entry name" value="Kelch motif"/>
    <property type="match status" value="1"/>
</dbReference>
<dbReference type="Gene3D" id="2.120.10.80">
    <property type="entry name" value="Kelch-type beta propeller"/>
    <property type="match status" value="1"/>
</dbReference>
<keyword evidence="5" id="KW-1185">Reference proteome</keyword>
<evidence type="ECO:0000256" key="1">
    <source>
        <dbReference type="ARBA" id="ARBA00022737"/>
    </source>
</evidence>
<sequence>MAAPKNPLKISLTQLPNPAPEGSPASIHSALARSHHTLTVLSNNKAFLFGGLDDRGKLCPPGIHTLTLPTSKSTLSPSNDDDGTSTAYTFYPPYTLQDASTGELLVPSPRADHAACARGGGRYLLIHGGRDAGDRSVGDGEGNCLWQWDCEELSWSKLRGNMQLGATMEPRFGHWMFCEDGQGDGFLVAVGGKGGGEEREREAWMYDFHGMVWTALPSVPGTPLAAAYVGGRVYAVSRDGEGGMGEVIHLLHMRGSSEERSKPGALVWESVSFPTNSLAPGPTPRAGGALVPLATGHGREYLVYMLGCSEGDSEGKGYYSDIWTLQLPAHRHSAAAAADKMKERLPGMNSGEFHWAEVEIVPTEQMAEEGKVHPGPRCFFGADSCLDGQGVVLWGGVNGKGETEGGGWLLRLAWGYADHDRWE</sequence>
<dbReference type="Proteomes" id="UP001302602">
    <property type="component" value="Unassembled WGS sequence"/>
</dbReference>
<accession>A0AAN6Z1E3</accession>
<evidence type="ECO:0000313" key="5">
    <source>
        <dbReference type="Proteomes" id="UP001302602"/>
    </source>
</evidence>
<dbReference type="EMBL" id="MU853232">
    <property type="protein sequence ID" value="KAK4122000.1"/>
    <property type="molecule type" value="Genomic_DNA"/>
</dbReference>
<reference evidence="4" key="1">
    <citation type="journal article" date="2023" name="Mol. Phylogenet. Evol.">
        <title>Genome-scale phylogeny and comparative genomics of the fungal order Sordariales.</title>
        <authorList>
            <person name="Hensen N."/>
            <person name="Bonometti L."/>
            <person name="Westerberg I."/>
            <person name="Brannstrom I.O."/>
            <person name="Guillou S."/>
            <person name="Cros-Aarteil S."/>
            <person name="Calhoun S."/>
            <person name="Haridas S."/>
            <person name="Kuo A."/>
            <person name="Mondo S."/>
            <person name="Pangilinan J."/>
            <person name="Riley R."/>
            <person name="LaButti K."/>
            <person name="Andreopoulos B."/>
            <person name="Lipzen A."/>
            <person name="Chen C."/>
            <person name="Yan M."/>
            <person name="Daum C."/>
            <person name="Ng V."/>
            <person name="Clum A."/>
            <person name="Steindorff A."/>
            <person name="Ohm R.A."/>
            <person name="Martin F."/>
            <person name="Silar P."/>
            <person name="Natvig D.O."/>
            <person name="Lalanne C."/>
            <person name="Gautier V."/>
            <person name="Ament-Velasquez S.L."/>
            <person name="Kruys A."/>
            <person name="Hutchinson M.I."/>
            <person name="Powell A.J."/>
            <person name="Barry K."/>
            <person name="Miller A.N."/>
            <person name="Grigoriev I.V."/>
            <person name="Debuchy R."/>
            <person name="Gladieux P."/>
            <person name="Hiltunen Thoren M."/>
            <person name="Johannesson H."/>
        </authorList>
    </citation>
    <scope>NUCLEOTIDE SEQUENCE</scope>
    <source>
        <strain evidence="4">CBS 731.68</strain>
    </source>
</reference>
<keyword evidence="1" id="KW-0677">Repeat</keyword>
<dbReference type="GO" id="GO:0019760">
    <property type="term" value="P:glucosinolate metabolic process"/>
    <property type="evidence" value="ECO:0007669"/>
    <property type="project" value="UniProtKB-ARBA"/>
</dbReference>
<evidence type="ECO:0000313" key="4">
    <source>
        <dbReference type="EMBL" id="KAK4122000.1"/>
    </source>
</evidence>
<dbReference type="Pfam" id="PF24681">
    <property type="entry name" value="Kelch_KLHDC2_KLHL20_DRC7"/>
    <property type="match status" value="1"/>
</dbReference>
<dbReference type="GeneID" id="87831587"/>
<name>A0AAN6Z1E3_9PEZI</name>
<reference evidence="4" key="2">
    <citation type="submission" date="2023-05" db="EMBL/GenBank/DDBJ databases">
        <authorList>
            <consortium name="Lawrence Berkeley National Laboratory"/>
            <person name="Steindorff A."/>
            <person name="Hensen N."/>
            <person name="Bonometti L."/>
            <person name="Westerberg I."/>
            <person name="Brannstrom I.O."/>
            <person name="Guillou S."/>
            <person name="Cros-Aarteil S."/>
            <person name="Calhoun S."/>
            <person name="Haridas S."/>
            <person name="Kuo A."/>
            <person name="Mondo S."/>
            <person name="Pangilinan J."/>
            <person name="Riley R."/>
            <person name="Labutti K."/>
            <person name="Andreopoulos B."/>
            <person name="Lipzen A."/>
            <person name="Chen C."/>
            <person name="Yanf M."/>
            <person name="Daum C."/>
            <person name="Ng V."/>
            <person name="Clum A."/>
            <person name="Ohm R."/>
            <person name="Martin F."/>
            <person name="Silar P."/>
            <person name="Natvig D."/>
            <person name="Lalanne C."/>
            <person name="Gautier V."/>
            <person name="Ament-Velasquez S.L."/>
            <person name="Kruys A."/>
            <person name="Hutchinson M.I."/>
            <person name="Powell A.J."/>
            <person name="Barry K."/>
            <person name="Miller A.N."/>
            <person name="Grigoriev I.V."/>
            <person name="Debuchy R."/>
            <person name="Gladieux P."/>
            <person name="Thoren M.H."/>
            <person name="Johannesson H."/>
        </authorList>
    </citation>
    <scope>NUCLEOTIDE SEQUENCE</scope>
    <source>
        <strain evidence="4">CBS 731.68</strain>
    </source>
</reference>
<protein>
    <submittedName>
        <fullName evidence="4">Uncharacterized protein</fullName>
    </submittedName>
</protein>
<keyword evidence="2" id="KW-0408">Iron</keyword>
<evidence type="ECO:0000256" key="2">
    <source>
        <dbReference type="ARBA" id="ARBA00023004"/>
    </source>
</evidence>
<dbReference type="AlphaFoldDB" id="A0AAN6Z1E3"/>